<dbReference type="EMBL" id="QAYC01000005">
    <property type="protein sequence ID" value="PTW50254.1"/>
    <property type="molecule type" value="Genomic_DNA"/>
</dbReference>
<dbReference type="RefSeq" id="WP_108026339.1">
    <property type="nucleotide sequence ID" value="NZ_QAYC01000005.1"/>
</dbReference>
<sequence>MTDPFRALNRRDLFLLAGAGVAGAALPGRLRAQAPRVLVIASGQDFPNLDPHTATGYAPAFFMRNVYDPLLRVSGNPPRPVPGLARSWDSSADGMTHEFHLDPAARFHSGAPVTAEDVVYSFARALRLAKGNSWMLRGILTPGGLEAVDPATVRMTLAAPFAAFLQVLPWFPVVEKAAVEAHLGEDDGQSWLMTQTAGSGPFALKQAQPGALYRFVRAPTAWQGGGGNLDGVIWRIAREGATERLLLQRGEINVALDLTSEDMDALEGAPGVVRVIQPEYRTFTIKMNTRRGPLADINMRRAISHALDYDALRDTAGYADLMVGPLPLGILGHDPDLAVPRHDPDAARAHLARTATPEGGISLKIVYSANLEQQRRYALVLLDSLRALNITLEIQPMRWPEMIAACASPDTLPDFFPVYQTANYGDPDNFAYAAYHSASNGNWQNPVFADPEVDRLIEAGRTETDIEARKAIYGDFQRKVVADAPDLFGVQERRKLGFRDAVQGHVFTPVAANAIECWPLSLV</sequence>
<organism evidence="6 7">
    <name type="scientific">Rhodovulum kholense</name>
    <dbReference type="NCBI Taxonomy" id="453584"/>
    <lineage>
        <taxon>Bacteria</taxon>
        <taxon>Pseudomonadati</taxon>
        <taxon>Pseudomonadota</taxon>
        <taxon>Alphaproteobacteria</taxon>
        <taxon>Rhodobacterales</taxon>
        <taxon>Paracoccaceae</taxon>
        <taxon>Rhodovulum</taxon>
    </lineage>
</organism>
<feature type="domain" description="Solute-binding protein family 5" evidence="5">
    <location>
        <begin position="80"/>
        <end position="441"/>
    </location>
</feature>
<protein>
    <submittedName>
        <fullName evidence="6">Peptide/nickel transport system substrate-binding protein</fullName>
    </submittedName>
</protein>
<gene>
    <name evidence="6" type="ORF">C8N38_105213</name>
</gene>
<dbReference type="CDD" id="cd08512">
    <property type="entry name" value="PBP2_NikA_DppA_OppA_like_7"/>
    <property type="match status" value="1"/>
</dbReference>
<name>A0A8E2VK76_9RHOB</name>
<dbReference type="PROSITE" id="PS51318">
    <property type="entry name" value="TAT"/>
    <property type="match status" value="1"/>
</dbReference>
<dbReference type="GO" id="GO:0043190">
    <property type="term" value="C:ATP-binding cassette (ABC) transporter complex"/>
    <property type="evidence" value="ECO:0007669"/>
    <property type="project" value="InterPro"/>
</dbReference>
<dbReference type="SUPFAM" id="SSF53850">
    <property type="entry name" value="Periplasmic binding protein-like II"/>
    <property type="match status" value="1"/>
</dbReference>
<dbReference type="Proteomes" id="UP000244037">
    <property type="component" value="Unassembled WGS sequence"/>
</dbReference>
<dbReference type="Pfam" id="PF00496">
    <property type="entry name" value="SBP_bac_5"/>
    <property type="match status" value="1"/>
</dbReference>
<comment type="subcellular location">
    <subcellularLocation>
        <location evidence="1">Periplasm</location>
    </subcellularLocation>
</comment>
<dbReference type="InterPro" id="IPR030678">
    <property type="entry name" value="Peptide/Ni-bd"/>
</dbReference>
<dbReference type="PANTHER" id="PTHR30290:SF9">
    <property type="entry name" value="OLIGOPEPTIDE-BINDING PROTEIN APPA"/>
    <property type="match status" value="1"/>
</dbReference>
<accession>A0A8E2VK76</accession>
<dbReference type="Gene3D" id="3.40.190.10">
    <property type="entry name" value="Periplasmic binding protein-like II"/>
    <property type="match status" value="1"/>
</dbReference>
<proteinExistence type="inferred from homology"/>
<keyword evidence="4" id="KW-0732">Signal</keyword>
<dbReference type="OrthoDB" id="9803988at2"/>
<reference evidence="6 7" key="1">
    <citation type="submission" date="2018-04" db="EMBL/GenBank/DDBJ databases">
        <title>Genomic Encyclopedia of Archaeal and Bacterial Type Strains, Phase II (KMG-II): from individual species to whole genera.</title>
        <authorList>
            <person name="Goeker M."/>
        </authorList>
    </citation>
    <scope>NUCLEOTIDE SEQUENCE [LARGE SCALE GENOMIC DNA]</scope>
    <source>
        <strain evidence="6 7">DSM 19783</strain>
    </source>
</reference>
<dbReference type="InterPro" id="IPR006311">
    <property type="entry name" value="TAT_signal"/>
</dbReference>
<dbReference type="GO" id="GO:1904680">
    <property type="term" value="F:peptide transmembrane transporter activity"/>
    <property type="evidence" value="ECO:0007669"/>
    <property type="project" value="TreeGrafter"/>
</dbReference>
<dbReference type="GO" id="GO:0030288">
    <property type="term" value="C:outer membrane-bounded periplasmic space"/>
    <property type="evidence" value="ECO:0007669"/>
    <property type="project" value="UniProtKB-ARBA"/>
</dbReference>
<keyword evidence="3" id="KW-0813">Transport</keyword>
<evidence type="ECO:0000313" key="6">
    <source>
        <dbReference type="EMBL" id="PTW50254.1"/>
    </source>
</evidence>
<keyword evidence="7" id="KW-1185">Reference proteome</keyword>
<dbReference type="InterPro" id="IPR000914">
    <property type="entry name" value="SBP_5_dom"/>
</dbReference>
<dbReference type="PIRSF" id="PIRSF002741">
    <property type="entry name" value="MppA"/>
    <property type="match status" value="1"/>
</dbReference>
<dbReference type="PANTHER" id="PTHR30290">
    <property type="entry name" value="PERIPLASMIC BINDING COMPONENT OF ABC TRANSPORTER"/>
    <property type="match status" value="1"/>
</dbReference>
<dbReference type="Gene3D" id="3.10.105.10">
    <property type="entry name" value="Dipeptide-binding Protein, Domain 3"/>
    <property type="match status" value="1"/>
</dbReference>
<evidence type="ECO:0000256" key="3">
    <source>
        <dbReference type="ARBA" id="ARBA00022448"/>
    </source>
</evidence>
<evidence type="ECO:0000256" key="1">
    <source>
        <dbReference type="ARBA" id="ARBA00004418"/>
    </source>
</evidence>
<dbReference type="InterPro" id="IPR039424">
    <property type="entry name" value="SBP_5"/>
</dbReference>
<dbReference type="GO" id="GO:0015833">
    <property type="term" value="P:peptide transport"/>
    <property type="evidence" value="ECO:0007669"/>
    <property type="project" value="TreeGrafter"/>
</dbReference>
<evidence type="ECO:0000313" key="7">
    <source>
        <dbReference type="Proteomes" id="UP000244037"/>
    </source>
</evidence>
<dbReference type="Gene3D" id="3.90.76.10">
    <property type="entry name" value="Dipeptide-binding Protein, Domain 1"/>
    <property type="match status" value="1"/>
</dbReference>
<evidence type="ECO:0000256" key="2">
    <source>
        <dbReference type="ARBA" id="ARBA00005695"/>
    </source>
</evidence>
<evidence type="ECO:0000259" key="5">
    <source>
        <dbReference type="Pfam" id="PF00496"/>
    </source>
</evidence>
<comment type="similarity">
    <text evidence="2">Belongs to the bacterial solute-binding protein 5 family.</text>
</comment>
<evidence type="ECO:0000256" key="4">
    <source>
        <dbReference type="ARBA" id="ARBA00022729"/>
    </source>
</evidence>
<comment type="caution">
    <text evidence="6">The sequence shown here is derived from an EMBL/GenBank/DDBJ whole genome shotgun (WGS) entry which is preliminary data.</text>
</comment>
<dbReference type="AlphaFoldDB" id="A0A8E2VK76"/>